<dbReference type="PIRSF" id="PIRSF000094">
    <property type="entry name" value="Enoyl-ACP_rdct"/>
    <property type="match status" value="1"/>
</dbReference>
<keyword evidence="4" id="KW-0276">Fatty acid metabolism</keyword>
<dbReference type="RefSeq" id="WP_069697633.1">
    <property type="nucleotide sequence ID" value="NZ_JAGGMA010000017.1"/>
</dbReference>
<dbReference type="Pfam" id="PF13561">
    <property type="entry name" value="adh_short_C2"/>
    <property type="match status" value="1"/>
</dbReference>
<protein>
    <recommendedName>
        <fullName evidence="8">Enoyl-[acyl-carrier-protein] reductase [NADH]</fullName>
        <ecNumber evidence="8">1.3.1.9</ecNumber>
    </recommendedName>
</protein>
<sequence length="252" mass="27326">MANLLERKTIVVMGVINKRSIAWGCADALKKNGARVVFTYQNERVKNQLLKIVDADDVLVECDVSKDENIEAAFSEIHSNVGNFDGLVHSIAFANKEELEGKIAESSREGYAMAQDISVFSLLAVVKYALPYLNKNSSIATMTYIGSERAVPNYNVMGLAKASLEAAVRYLAVDLAEQSIRVNGISAGAVKTLAVTGVKDYDKLLKISEERTPDGRSVDIFEIGNVAAFLMSDLSTGVVGDIIYVDKGVHLT</sequence>
<dbReference type="AlphaFoldDB" id="A0A1E5KZR4"/>
<dbReference type="InterPro" id="IPR002347">
    <property type="entry name" value="SDR_fam"/>
</dbReference>
<feature type="active site" description="Proton acceptor" evidence="9">
    <location>
        <position position="144"/>
    </location>
</feature>
<comment type="pathway">
    <text evidence="1">Lipid metabolism.</text>
</comment>
<dbReference type="CDD" id="cd05372">
    <property type="entry name" value="ENR_SDR"/>
    <property type="match status" value="1"/>
</dbReference>
<comment type="caution">
    <text evidence="12">The sequence shown here is derived from an EMBL/GenBank/DDBJ whole genome shotgun (WGS) entry which is preliminary data.</text>
</comment>
<evidence type="ECO:0000256" key="11">
    <source>
        <dbReference type="PIRSR" id="PIRSR000094-3"/>
    </source>
</evidence>
<dbReference type="NCBIfam" id="NF004748">
    <property type="entry name" value="PRK06079.1"/>
    <property type="match status" value="1"/>
</dbReference>
<keyword evidence="5 8" id="KW-0560">Oxidoreductase</keyword>
<evidence type="ECO:0000256" key="4">
    <source>
        <dbReference type="ARBA" id="ARBA00022832"/>
    </source>
</evidence>
<dbReference type="PRINTS" id="PR00081">
    <property type="entry name" value="GDHRDH"/>
</dbReference>
<evidence type="ECO:0000256" key="3">
    <source>
        <dbReference type="ARBA" id="ARBA00022516"/>
    </source>
</evidence>
<keyword evidence="3 8" id="KW-0444">Lipid biosynthesis</keyword>
<comment type="catalytic activity">
    <reaction evidence="8">
        <text>a 2,3-saturated acyl-[ACP] + NAD(+) = a (2E)-enoyl-[ACP] + NADH + H(+)</text>
        <dbReference type="Rhea" id="RHEA:10240"/>
        <dbReference type="Rhea" id="RHEA-COMP:9925"/>
        <dbReference type="Rhea" id="RHEA-COMP:9926"/>
        <dbReference type="ChEBI" id="CHEBI:15378"/>
        <dbReference type="ChEBI" id="CHEBI:57540"/>
        <dbReference type="ChEBI" id="CHEBI:57945"/>
        <dbReference type="ChEBI" id="CHEBI:78784"/>
        <dbReference type="ChEBI" id="CHEBI:78785"/>
        <dbReference type="EC" id="1.3.1.9"/>
    </reaction>
</comment>
<organism evidence="12 13">
    <name type="scientific">Enterococcus rivorum</name>
    <dbReference type="NCBI Taxonomy" id="762845"/>
    <lineage>
        <taxon>Bacteria</taxon>
        <taxon>Bacillati</taxon>
        <taxon>Bacillota</taxon>
        <taxon>Bacilli</taxon>
        <taxon>Lactobacillales</taxon>
        <taxon>Enterococcaceae</taxon>
        <taxon>Enterococcus</taxon>
    </lineage>
</organism>
<feature type="active site" description="Proton acceptor" evidence="9">
    <location>
        <position position="154"/>
    </location>
</feature>
<evidence type="ECO:0000256" key="2">
    <source>
        <dbReference type="ARBA" id="ARBA00009233"/>
    </source>
</evidence>
<dbReference type="InterPro" id="IPR014358">
    <property type="entry name" value="Enoyl-ACP_Rdtase_NADH"/>
</dbReference>
<name>A0A1E5KZR4_9ENTE</name>
<evidence type="ECO:0000313" key="13">
    <source>
        <dbReference type="Proteomes" id="UP000095256"/>
    </source>
</evidence>
<dbReference type="EMBL" id="MIEK01000008">
    <property type="protein sequence ID" value="OEH83338.1"/>
    <property type="molecule type" value="Genomic_DNA"/>
</dbReference>
<evidence type="ECO:0000256" key="9">
    <source>
        <dbReference type="PIRSR" id="PIRSR000094-1"/>
    </source>
</evidence>
<evidence type="ECO:0000256" key="10">
    <source>
        <dbReference type="PIRSR" id="PIRSR000094-2"/>
    </source>
</evidence>
<keyword evidence="7 8" id="KW-0275">Fatty acid biosynthesis</keyword>
<feature type="binding site" evidence="10">
    <location>
        <position position="94"/>
    </location>
    <ligand>
        <name>substrate</name>
    </ligand>
</feature>
<evidence type="ECO:0000256" key="1">
    <source>
        <dbReference type="ARBA" id="ARBA00005189"/>
    </source>
</evidence>
<evidence type="ECO:0000256" key="6">
    <source>
        <dbReference type="ARBA" id="ARBA00023098"/>
    </source>
</evidence>
<dbReference type="EC" id="1.3.1.9" evidence="8"/>
<dbReference type="OrthoDB" id="9803628at2"/>
<evidence type="ECO:0000313" key="12">
    <source>
        <dbReference type="EMBL" id="OEH83338.1"/>
    </source>
</evidence>
<feature type="binding site" evidence="11">
    <location>
        <begin position="20"/>
        <end position="21"/>
    </location>
    <ligand>
        <name>NAD(+)</name>
        <dbReference type="ChEBI" id="CHEBI:57540"/>
    </ligand>
</feature>
<dbReference type="PANTHER" id="PTHR43159:SF2">
    <property type="entry name" value="ENOYL-[ACYL-CARRIER-PROTEIN] REDUCTASE [NADH], CHLOROPLASTIC"/>
    <property type="match status" value="1"/>
</dbReference>
<dbReference type="Proteomes" id="UP000095256">
    <property type="component" value="Unassembled WGS sequence"/>
</dbReference>
<dbReference type="GO" id="GO:0006633">
    <property type="term" value="P:fatty acid biosynthetic process"/>
    <property type="evidence" value="ECO:0007669"/>
    <property type="project" value="UniProtKB-KW"/>
</dbReference>
<dbReference type="SUPFAM" id="SSF51735">
    <property type="entry name" value="NAD(P)-binding Rossmann-fold domains"/>
    <property type="match status" value="1"/>
</dbReference>
<keyword evidence="6" id="KW-0443">Lipid metabolism</keyword>
<feature type="binding site" evidence="11">
    <location>
        <position position="161"/>
    </location>
    <ligand>
        <name>NAD(+)</name>
        <dbReference type="ChEBI" id="CHEBI:57540"/>
    </ligand>
</feature>
<proteinExistence type="inferred from homology"/>
<dbReference type="STRING" id="762845.BCR26_09770"/>
<dbReference type="Gene3D" id="3.40.50.720">
    <property type="entry name" value="NAD(P)-binding Rossmann-like Domain"/>
    <property type="match status" value="1"/>
</dbReference>
<feature type="binding site" evidence="11">
    <location>
        <begin position="63"/>
        <end position="64"/>
    </location>
    <ligand>
        <name>NAD(+)</name>
        <dbReference type="ChEBI" id="CHEBI:57540"/>
    </ligand>
</feature>
<keyword evidence="13" id="KW-1185">Reference proteome</keyword>
<feature type="binding site" evidence="11">
    <location>
        <begin position="190"/>
        <end position="194"/>
    </location>
    <ligand>
        <name>NAD(+)</name>
        <dbReference type="ChEBI" id="CHEBI:57540"/>
    </ligand>
</feature>
<feature type="binding site" evidence="11">
    <location>
        <position position="41"/>
    </location>
    <ligand>
        <name>NAD(+)</name>
        <dbReference type="ChEBI" id="CHEBI:57540"/>
    </ligand>
</feature>
<reference evidence="12 13" key="1">
    <citation type="submission" date="2016-09" db="EMBL/GenBank/DDBJ databases">
        <authorList>
            <person name="Capua I."/>
            <person name="De Benedictis P."/>
            <person name="Joannis T."/>
            <person name="Lombin L.H."/>
            <person name="Cattoli G."/>
        </authorList>
    </citation>
    <scope>NUCLEOTIDE SEQUENCE [LARGE SCALE GENOMIC DNA]</scope>
    <source>
        <strain evidence="12 13">LMG 25899</strain>
    </source>
</reference>
<dbReference type="Gene3D" id="1.10.8.400">
    <property type="entry name" value="Enoyl acyl carrier protein reductase"/>
    <property type="match status" value="1"/>
</dbReference>
<comment type="similarity">
    <text evidence="2 8">Belongs to the short-chain dehydrogenases/reductases (SDR) family. FabI subfamily.</text>
</comment>
<keyword evidence="8 11" id="KW-0520">NAD</keyword>
<gene>
    <name evidence="12" type="ORF">BCR26_09770</name>
</gene>
<dbReference type="PANTHER" id="PTHR43159">
    <property type="entry name" value="ENOYL-[ACYL-CARRIER-PROTEIN] REDUCTASE"/>
    <property type="match status" value="1"/>
</dbReference>
<feature type="binding site" evidence="11">
    <location>
        <position position="14"/>
    </location>
    <ligand>
        <name>NAD(+)</name>
        <dbReference type="ChEBI" id="CHEBI:57540"/>
    </ligand>
</feature>
<evidence type="ECO:0000256" key="7">
    <source>
        <dbReference type="ARBA" id="ARBA00023160"/>
    </source>
</evidence>
<dbReference type="GO" id="GO:0004318">
    <property type="term" value="F:enoyl-[acyl-carrier-protein] reductase (NADH) activity"/>
    <property type="evidence" value="ECO:0007669"/>
    <property type="project" value="UniProtKB-EC"/>
</dbReference>
<accession>A0A1E5KZR4</accession>
<dbReference type="InterPro" id="IPR036291">
    <property type="entry name" value="NAD(P)-bd_dom_sf"/>
</dbReference>
<evidence type="ECO:0000256" key="8">
    <source>
        <dbReference type="PIRNR" id="PIRNR000094"/>
    </source>
</evidence>
<evidence type="ECO:0000256" key="5">
    <source>
        <dbReference type="ARBA" id="ARBA00023002"/>
    </source>
</evidence>
<feature type="binding site" evidence="11">
    <location>
        <position position="91"/>
    </location>
    <ligand>
        <name>NAD(+)</name>
        <dbReference type="ChEBI" id="CHEBI:57540"/>
    </ligand>
</feature>